<geneLocation type="plasmid" evidence="1 2">
    <name>pEB170</name>
</geneLocation>
<reference evidence="1 2" key="1">
    <citation type="journal article" date="2010" name="BMC Genomics">
        <title>Genome comparison of the epiphytic bacteria Erwinia billingiae and E. tasmaniensis with the pear pathogen E. pyrifoliae.</title>
        <authorList>
            <person name="Kube M."/>
            <person name="Migdoll A.M."/>
            <person name="Gehring I."/>
            <person name="Heitmann K."/>
            <person name="Mayer Y."/>
            <person name="Kuhl H."/>
            <person name="Knaust F."/>
            <person name="Geider K."/>
            <person name="Reinhardt R."/>
        </authorList>
    </citation>
    <scope>NUCLEOTIDE SEQUENCE [LARGE SCALE GENOMIC DNA]</scope>
    <source>
        <strain evidence="1 2">Eb661</strain>
        <plasmid evidence="1">pEB170</plasmid>
    </source>
</reference>
<dbReference type="AlphaFoldDB" id="D8MJR9"/>
<dbReference type="EMBL" id="FP236830">
    <property type="protein sequence ID" value="CAX53517.1"/>
    <property type="molecule type" value="Genomic_DNA"/>
</dbReference>
<dbReference type="KEGG" id="ebi:EbC_pEb17200640"/>
<accession>D8MJR9</accession>
<organism evidence="2">
    <name type="scientific">Erwinia billingiae (strain Eb661)</name>
    <dbReference type="NCBI Taxonomy" id="634500"/>
    <lineage>
        <taxon>Bacteria</taxon>
        <taxon>Pseudomonadati</taxon>
        <taxon>Pseudomonadota</taxon>
        <taxon>Gammaproteobacteria</taxon>
        <taxon>Enterobacterales</taxon>
        <taxon>Erwiniaceae</taxon>
        <taxon>Erwinia</taxon>
    </lineage>
</organism>
<protein>
    <submittedName>
        <fullName evidence="1">Uncharacterized protein</fullName>
    </submittedName>
</protein>
<dbReference type="RefSeq" id="WP_013199884.1">
    <property type="nucleotide sequence ID" value="NC_014305.1"/>
</dbReference>
<keyword evidence="1" id="KW-0614">Plasmid</keyword>
<evidence type="ECO:0000313" key="1">
    <source>
        <dbReference type="EMBL" id="CAX53517.1"/>
    </source>
</evidence>
<sequence>MRDENDNNDALLAMIGRAVSELLDSGQSPHRENIVTRLQLMGAWSGSESVRALCTRARELLITRITH</sequence>
<name>D8MJR9_ERWBE</name>
<dbReference type="GeneID" id="90509862"/>
<keyword evidence="2" id="KW-1185">Reference proteome</keyword>
<dbReference type="Proteomes" id="UP000008793">
    <property type="component" value="Plasmid pEB170"/>
</dbReference>
<proteinExistence type="predicted"/>
<gene>
    <name evidence="1" type="ordered locus">EbC_pEb17200640</name>
</gene>
<dbReference type="HOGENOM" id="CLU_2805857_0_0_6"/>
<evidence type="ECO:0000313" key="2">
    <source>
        <dbReference type="Proteomes" id="UP000008793"/>
    </source>
</evidence>